<evidence type="ECO:0000256" key="12">
    <source>
        <dbReference type="ARBA" id="ARBA00022825"/>
    </source>
</evidence>
<evidence type="ECO:0000256" key="7">
    <source>
        <dbReference type="ARBA" id="ARBA00022670"/>
    </source>
</evidence>
<dbReference type="PRINTS" id="PR00921">
    <property type="entry name" value="IGASERPTASE"/>
</dbReference>
<dbReference type="GO" id="GO:0006508">
    <property type="term" value="P:proteolysis"/>
    <property type="evidence" value="ECO:0007669"/>
    <property type="project" value="UniProtKB-KW"/>
</dbReference>
<dbReference type="Pfam" id="PF02395">
    <property type="entry name" value="Peptidase_S6"/>
    <property type="match status" value="1"/>
</dbReference>
<feature type="signal peptide" evidence="17">
    <location>
        <begin position="1"/>
        <end position="25"/>
    </location>
</feature>
<evidence type="ECO:0000256" key="10">
    <source>
        <dbReference type="ARBA" id="ARBA00022764"/>
    </source>
</evidence>
<dbReference type="Proteomes" id="UP000189800">
    <property type="component" value="Unassembled WGS sequence"/>
</dbReference>
<dbReference type="SUPFAM" id="SSF103515">
    <property type="entry name" value="Autotransporter"/>
    <property type="match status" value="1"/>
</dbReference>
<protein>
    <recommendedName>
        <fullName evidence="22">Peptidase S6 domain-containing protein</fullName>
    </recommendedName>
</protein>
<dbReference type="PANTHER" id="PTHR12338:SF10">
    <property type="entry name" value="ADHESION AND PENETRATION PROTEIN AUTOTRANSPORTER"/>
    <property type="match status" value="1"/>
</dbReference>
<feature type="domain" description="Autotransporter" evidence="18">
    <location>
        <begin position="1301"/>
        <end position="1557"/>
    </location>
</feature>
<dbReference type="Pfam" id="PF03797">
    <property type="entry name" value="Autotransporter"/>
    <property type="match status" value="1"/>
</dbReference>
<dbReference type="EMBL" id="MUYU01000023">
    <property type="protein sequence ID" value="OOS22969.1"/>
    <property type="molecule type" value="Genomic_DNA"/>
</dbReference>
<keyword evidence="13" id="KW-0472">Membrane</keyword>
<dbReference type="InterPro" id="IPR011050">
    <property type="entry name" value="Pectin_lyase_fold/virulence"/>
</dbReference>
<dbReference type="GO" id="GO:0042597">
    <property type="term" value="C:periplasmic space"/>
    <property type="evidence" value="ECO:0007669"/>
    <property type="project" value="UniProtKB-SubCell"/>
</dbReference>
<dbReference type="InterPro" id="IPR030396">
    <property type="entry name" value="Peptidase_S6_dom"/>
</dbReference>
<dbReference type="PROSITE" id="PS51691">
    <property type="entry name" value="PEPTIDASE_S6"/>
    <property type="match status" value="1"/>
</dbReference>
<keyword evidence="12" id="KW-0720">Serine protease</keyword>
<evidence type="ECO:0000256" key="17">
    <source>
        <dbReference type="SAM" id="SignalP"/>
    </source>
</evidence>
<feature type="domain" description="Peptidase S6" evidence="19">
    <location>
        <begin position="26"/>
        <end position="280"/>
    </location>
</feature>
<evidence type="ECO:0000256" key="3">
    <source>
        <dbReference type="ARBA" id="ARBA00004571"/>
    </source>
</evidence>
<sequence length="1557" mass="167893">MRILPFRQSVLAVMIASVLIGHAQASVVRSDINYQDARDFAENKGKFAVGARNIAIYNTSGQLLGTMMTAAPMPDFAAVSTNGIATLVYPQFITSVAHNTGYTTTDFGHKDAQNRDYTYRIVARNNFATNHATSYNDFHAPRLDKLVTEIAPMPIHDYGENAANYRNPSNFLDYVRLGSGTQYVGETPDNKTLVSGAYRYLTGGTLPAFANYNDTGVLHFDRSLENGQGPITSIIEAGDSGSPLIAYDATKKQWGVIGVARGISSSRMWYTLIKGDFINQKLAETYAGTVDNTRAGSTFTWTPSGTSSRITGNGQALTVNLKGDDSLNTSTEMLALNQGKSVKFTGQAGTLVVANPVHQGAGALEFETDYTVKGSTPSTTWVGAGVVVADNKTVNWQLKNPAGDRLSKLGKGTLMVNGTGVNAGDISVGDGKVVLATAVDARGNKQAFNRVEIVSGRPTVVLGDANQVVPENIVFGYRGGRLDLNGTTFNTKAISSQDDGAMLVNHNTTATANVIIRGLGKVDPVATWMQSSQADAITKRSDVLTWGQWGTPGADIYEYINTHAGNRKDYFILKSGGNAGTYFPTNQTSNQSWEYIGSDKNTAINTAFTQKMAGELTWGKWGTAGADIYEYINTHAGNRKDYFILKSGGNAGTYFPTNQTSNQHWQYLGSDKLTAINAVIKIKDYQSLDWGKWGTAGADIYEYINTHAGNRTDYFVLKAGGNAGAFYPTNQTSSDNWEYLGSDKQRAIQTVLSRQYADSTVQTFAGVLGETAGTNGRMNVTFKPTDAKDSLFLTGGARLNGELKVNNGTVLLTGRPVPYAYNHQTKQEVIKDDDWINREYRANAFSVNHDGKLIFGRNASLATGSFYAAQNGLLQFGFVQGKTPVCLRSDHTGVISCTTPTIGTNVYQSIPTLKATGDTRLWHAANLHIGKAVLTGKITADKGTTTTIEHDGQWQMTGDSTLGHLTLNGGAVDLNAANNHSRYQSLTINGNLSGQGKFHYLTNADVGVGDRVTVNGVATGNFSLAMQNTGAEPTAISPLSLLNITNNAQDPSALNVSLENGYVDLGAYRYILKNQNNDYRLYSPLRDVQVARNYEQIEALLADAQASADAYAQEVDELTTRVINTLAEQQSVQASIVQTQQSVNAQQSYLNSLPWIRFAARTQARNQLLALQKQLGSYTTLNTQLQTTIEALNRSLAHAQDQQANAQSKLEAVDLMVKDVLKQAEDICLKTQSQEVCNAVVQLASAEELLDLTNALDAQTVNIAQKDGISSYSNTALSELSAQVNSLLQAERAIDKELVTPKSEPLSVWATYDTQASKSNSDNYRSYHNDSTMTQFGIEGAVSDTLRAGVVLSAVDSTLAFDGAQGDGKLKSATAYLKAQSPSGWIGALQAGVGQADNAIEMNDKSTKIERDISTVGLSVAKTYQANNWQIRPSAGVKYHRLAGVDYTLDNATVSTSPLGLTTYQAGLSVAYPMTIGQVQFVPSVSSTYTDASHNQRADAVRVNGNALALNFDRYTTHELGVTATANNWSASINAGVIDGEEMDRQRHAGVRIGYQW</sequence>
<evidence type="ECO:0000313" key="20">
    <source>
        <dbReference type="EMBL" id="OOS22969.1"/>
    </source>
</evidence>
<keyword evidence="7" id="KW-0645">Protease</keyword>
<feature type="coiled-coil region" evidence="16">
    <location>
        <begin position="1182"/>
        <end position="1209"/>
    </location>
</feature>
<dbReference type="GO" id="GO:0005576">
    <property type="term" value="C:extracellular region"/>
    <property type="evidence" value="ECO:0007669"/>
    <property type="project" value="UniProtKB-SubCell"/>
</dbReference>
<keyword evidence="16" id="KW-0175">Coiled coil</keyword>
<feature type="coiled-coil region" evidence="16">
    <location>
        <begin position="1094"/>
        <end position="1121"/>
    </location>
</feature>
<evidence type="ECO:0008006" key="22">
    <source>
        <dbReference type="Google" id="ProtNLM"/>
    </source>
</evidence>
<keyword evidence="6" id="KW-0964">Secreted</keyword>
<keyword evidence="8" id="KW-0812">Transmembrane</keyword>
<dbReference type="OrthoDB" id="6646444at2"/>
<keyword evidence="14" id="KW-0865">Zymogen</keyword>
<evidence type="ECO:0000256" key="9">
    <source>
        <dbReference type="ARBA" id="ARBA00022729"/>
    </source>
</evidence>
<evidence type="ECO:0000256" key="11">
    <source>
        <dbReference type="ARBA" id="ARBA00022801"/>
    </source>
</evidence>
<evidence type="ECO:0000256" key="8">
    <source>
        <dbReference type="ARBA" id="ARBA00022692"/>
    </source>
</evidence>
<evidence type="ECO:0000256" key="15">
    <source>
        <dbReference type="ARBA" id="ARBA00023237"/>
    </source>
</evidence>
<keyword evidence="5" id="KW-1134">Transmembrane beta strand</keyword>
<dbReference type="PROSITE" id="PS51208">
    <property type="entry name" value="AUTOTRANSPORTER"/>
    <property type="match status" value="1"/>
</dbReference>
<keyword evidence="11" id="KW-0378">Hydrolase</keyword>
<keyword evidence="15" id="KW-0998">Cell outer membrane</keyword>
<dbReference type="Gene3D" id="3.30.160.280">
    <property type="match status" value="3"/>
</dbReference>
<evidence type="ECO:0000256" key="2">
    <source>
        <dbReference type="ARBA" id="ARBA00004418"/>
    </source>
</evidence>
<dbReference type="SMR" id="A0A1T0CL39"/>
<evidence type="ECO:0000256" key="5">
    <source>
        <dbReference type="ARBA" id="ARBA00022452"/>
    </source>
</evidence>
<comment type="caution">
    <text evidence="20">The sequence shown here is derived from an EMBL/GenBank/DDBJ whole genome shotgun (WGS) entry which is preliminary data.</text>
</comment>
<dbReference type="InterPro" id="IPR012332">
    <property type="entry name" value="Autotransporter_pectin_lyase_C"/>
</dbReference>
<evidence type="ECO:0000313" key="21">
    <source>
        <dbReference type="Proteomes" id="UP000189800"/>
    </source>
</evidence>
<dbReference type="Pfam" id="PF24078">
    <property type="entry name" value="Beta-sol_PIC_HAP1_IgA0_2nd"/>
    <property type="match status" value="1"/>
</dbReference>
<evidence type="ECO:0000256" key="16">
    <source>
        <dbReference type="SAM" id="Coils"/>
    </source>
</evidence>
<dbReference type="InterPro" id="IPR057393">
    <property type="entry name" value="PIC_HAP1_IgA0_b-sol2"/>
</dbReference>
<comment type="subcellular location">
    <subcellularLocation>
        <location evidence="3">Cell outer membrane</location>
        <topology evidence="3">Multi-pass membrane protein</topology>
    </subcellularLocation>
    <subcellularLocation>
        <location evidence="1">Cell surface</location>
    </subcellularLocation>
    <subcellularLocation>
        <location evidence="2">Periplasm</location>
    </subcellularLocation>
    <subcellularLocation>
        <location evidence="4">Secreted</location>
    </subcellularLocation>
</comment>
<evidence type="ECO:0000256" key="6">
    <source>
        <dbReference type="ARBA" id="ARBA00022525"/>
    </source>
</evidence>
<dbReference type="InterPro" id="IPR004899">
    <property type="entry name" value="Pertactin_central"/>
</dbReference>
<evidence type="ECO:0000259" key="19">
    <source>
        <dbReference type="PROSITE" id="PS51691"/>
    </source>
</evidence>
<dbReference type="Pfam" id="PF03212">
    <property type="entry name" value="Pertactin"/>
    <property type="match status" value="1"/>
</dbReference>
<evidence type="ECO:0000256" key="14">
    <source>
        <dbReference type="ARBA" id="ARBA00023145"/>
    </source>
</evidence>
<dbReference type="RefSeq" id="WP_078254706.1">
    <property type="nucleotide sequence ID" value="NZ_MUYU01000023.1"/>
</dbReference>
<evidence type="ECO:0000259" key="18">
    <source>
        <dbReference type="PROSITE" id="PS51208"/>
    </source>
</evidence>
<name>A0A1T0CL39_9GAMM</name>
<evidence type="ECO:0000256" key="1">
    <source>
        <dbReference type="ARBA" id="ARBA00004241"/>
    </source>
</evidence>
<dbReference type="InterPro" id="IPR000710">
    <property type="entry name" value="Peptidase_S6"/>
</dbReference>
<dbReference type="InterPro" id="IPR005546">
    <property type="entry name" value="Autotransporte_beta"/>
</dbReference>
<organism evidence="20 21">
    <name type="scientific">Moraxella pluranimalium</name>
    <dbReference type="NCBI Taxonomy" id="470453"/>
    <lineage>
        <taxon>Bacteria</taxon>
        <taxon>Pseudomonadati</taxon>
        <taxon>Pseudomonadota</taxon>
        <taxon>Gammaproteobacteria</taxon>
        <taxon>Moraxellales</taxon>
        <taxon>Moraxellaceae</taxon>
        <taxon>Moraxella</taxon>
    </lineage>
</organism>
<dbReference type="SUPFAM" id="SSF51126">
    <property type="entry name" value="Pectin lyase-like"/>
    <property type="match status" value="1"/>
</dbReference>
<dbReference type="SMART" id="SM00869">
    <property type="entry name" value="Autotransporter"/>
    <property type="match status" value="1"/>
</dbReference>
<dbReference type="Gene3D" id="2.40.10.120">
    <property type="match status" value="1"/>
</dbReference>
<dbReference type="CDD" id="cd01343">
    <property type="entry name" value="PL1_Passenger_AT"/>
    <property type="match status" value="1"/>
</dbReference>
<keyword evidence="9 17" id="KW-0732">Signal</keyword>
<dbReference type="GO" id="GO:0009986">
    <property type="term" value="C:cell surface"/>
    <property type="evidence" value="ECO:0007669"/>
    <property type="project" value="UniProtKB-SubCell"/>
</dbReference>
<keyword evidence="10" id="KW-0574">Periplasm</keyword>
<keyword evidence="21" id="KW-1185">Reference proteome</keyword>
<dbReference type="GO" id="GO:0009279">
    <property type="term" value="C:cell outer membrane"/>
    <property type="evidence" value="ECO:0007669"/>
    <property type="project" value="UniProtKB-SubCell"/>
</dbReference>
<dbReference type="Gene3D" id="2.160.20.20">
    <property type="match status" value="2"/>
</dbReference>
<gene>
    <name evidence="20" type="ORF">B0680_08675</name>
</gene>
<dbReference type="GO" id="GO:0004252">
    <property type="term" value="F:serine-type endopeptidase activity"/>
    <property type="evidence" value="ECO:0007669"/>
    <property type="project" value="InterPro"/>
</dbReference>
<evidence type="ECO:0000256" key="13">
    <source>
        <dbReference type="ARBA" id="ARBA00023136"/>
    </source>
</evidence>
<feature type="chain" id="PRO_5012843066" description="Peptidase S6 domain-containing protein" evidence="17">
    <location>
        <begin position="26"/>
        <end position="1557"/>
    </location>
</feature>
<dbReference type="STRING" id="470453.B0680_08675"/>
<dbReference type="InterPro" id="IPR036709">
    <property type="entry name" value="Autotransporte_beta_dom_sf"/>
</dbReference>
<evidence type="ECO:0000256" key="4">
    <source>
        <dbReference type="ARBA" id="ARBA00004613"/>
    </source>
</evidence>
<proteinExistence type="predicted"/>
<dbReference type="InterPro" id="IPR050909">
    <property type="entry name" value="Bact_Autotransporter_VF"/>
</dbReference>
<reference evidence="20 21" key="1">
    <citation type="submission" date="2017-02" db="EMBL/GenBank/DDBJ databases">
        <title>Draft genome sequence of Moraxella pluranimalium CCUG 54913T type strain.</title>
        <authorList>
            <person name="Salva-Serra F."/>
            <person name="Engstrom-Jakobsson H."/>
            <person name="Thorell K."/>
            <person name="Jaen-Luchoro D."/>
            <person name="Gonzales-Siles L."/>
            <person name="Karlsson R."/>
            <person name="Yazdan S."/>
            <person name="Boulund F."/>
            <person name="Johnning A."/>
            <person name="Engstrand L."/>
            <person name="Kristiansson E."/>
            <person name="Moore E."/>
        </authorList>
    </citation>
    <scope>NUCLEOTIDE SEQUENCE [LARGE SCALE GENOMIC DNA]</scope>
    <source>
        <strain evidence="20 21">CCUG 54913</strain>
    </source>
</reference>
<accession>A0A1T0CL39</accession>
<dbReference type="PANTHER" id="PTHR12338">
    <property type="entry name" value="AUTOTRANSPORTER"/>
    <property type="match status" value="1"/>
</dbReference>
<dbReference type="Gene3D" id="2.40.128.130">
    <property type="entry name" value="Autotransporter beta-domain"/>
    <property type="match status" value="1"/>
</dbReference>